<keyword evidence="3" id="KW-1185">Reference proteome</keyword>
<dbReference type="Gene3D" id="3.40.1360.10">
    <property type="match status" value="1"/>
</dbReference>
<dbReference type="InterPro" id="IPR002815">
    <property type="entry name" value="Spo11/TopoVI_A"/>
</dbReference>
<comment type="caution">
    <text evidence="2">The sequence shown here is derived from an EMBL/GenBank/DDBJ whole genome shotgun (WGS) entry which is preliminary data.</text>
</comment>
<dbReference type="PANTHER" id="PTHR10848">
    <property type="entry name" value="MEIOTIC RECOMBINATION PROTEIN SPO11"/>
    <property type="match status" value="1"/>
</dbReference>
<dbReference type="EMBL" id="CAMPGE010006426">
    <property type="protein sequence ID" value="CAI2365269.1"/>
    <property type="molecule type" value="Genomic_DNA"/>
</dbReference>
<name>A0AAD1UAS8_EUPCR</name>
<sequence length="466" mass="53485">MDNFIEVLDHFRNITEEYWDIHQQWMEDNSIMSYTQDLPTEEVIDRIYTILDEFYDCVKKSRTSKHIRGMKFLKPLLRPNASWNTELCTYYTDITQESVRFRDISIITHKNSFFNLLKLLKIVLVNLEENASKPIKEIQNSQGCTVSNQESCVMRKREIYYRLKDEIDVGSGTIDDLIYTLGLVLGVKRKALKIASSSKGMIWGDFNGMEMHTGVGVMIPSMEGEEIEVWSGADFILVIEKETIFNRIISIPNLCDEIGANVLVMTGRGNPDYSTRRLLNILSREKGIPAFFLCDLNIYGMEIFMNYAYGCISSLCDTQDLATPCLFWLGPFIEDIKNIIPNEDPLCSQGNESKSTSASFNEFLPADEWDTDLLKNIKFSNVGKDKEKIKTIKKRAVLCQKPSDTPELSFSQSSFPDYHSYNLSCMTTQLSHLTKSKLDLDLLLELPSFFTTYTKSKILQISHNLQ</sequence>
<organism evidence="2 3">
    <name type="scientific">Euplotes crassus</name>
    <dbReference type="NCBI Taxonomy" id="5936"/>
    <lineage>
        <taxon>Eukaryota</taxon>
        <taxon>Sar</taxon>
        <taxon>Alveolata</taxon>
        <taxon>Ciliophora</taxon>
        <taxon>Intramacronucleata</taxon>
        <taxon>Spirotrichea</taxon>
        <taxon>Hypotrichia</taxon>
        <taxon>Euplotida</taxon>
        <taxon>Euplotidae</taxon>
        <taxon>Moneuplotes</taxon>
    </lineage>
</organism>
<reference evidence="2" key="1">
    <citation type="submission" date="2023-07" db="EMBL/GenBank/DDBJ databases">
        <authorList>
            <consortium name="AG Swart"/>
            <person name="Singh M."/>
            <person name="Singh A."/>
            <person name="Seah K."/>
            <person name="Emmerich C."/>
        </authorList>
    </citation>
    <scope>NUCLEOTIDE SEQUENCE</scope>
    <source>
        <strain evidence="2">DP1</strain>
    </source>
</reference>
<dbReference type="Pfam" id="PF21180">
    <property type="entry name" value="TOP6A-Spo11_Toprim"/>
    <property type="match status" value="1"/>
</dbReference>
<evidence type="ECO:0000313" key="2">
    <source>
        <dbReference type="EMBL" id="CAI2365269.1"/>
    </source>
</evidence>
<dbReference type="PANTHER" id="PTHR10848:SF0">
    <property type="entry name" value="MEIOTIC RECOMBINATION PROTEIN SPO11"/>
    <property type="match status" value="1"/>
</dbReference>
<dbReference type="GO" id="GO:0005694">
    <property type="term" value="C:chromosome"/>
    <property type="evidence" value="ECO:0007669"/>
    <property type="project" value="InterPro"/>
</dbReference>
<evidence type="ECO:0000313" key="3">
    <source>
        <dbReference type="Proteomes" id="UP001295684"/>
    </source>
</evidence>
<dbReference type="GO" id="GO:0003677">
    <property type="term" value="F:DNA binding"/>
    <property type="evidence" value="ECO:0007669"/>
    <property type="project" value="InterPro"/>
</dbReference>
<evidence type="ECO:0000259" key="1">
    <source>
        <dbReference type="Pfam" id="PF21180"/>
    </source>
</evidence>
<dbReference type="SUPFAM" id="SSF56726">
    <property type="entry name" value="DNA topoisomerase IV, alpha subunit"/>
    <property type="match status" value="1"/>
</dbReference>
<gene>
    <name evidence="2" type="ORF">ECRASSUSDP1_LOCUS6619</name>
</gene>
<feature type="domain" description="Topoisomerase 6 subunit A/Spo11 TOPRIM" evidence="1">
    <location>
        <begin position="235"/>
        <end position="373"/>
    </location>
</feature>
<accession>A0AAD1UAS8</accession>
<dbReference type="PRINTS" id="PR01550">
    <property type="entry name" value="TOP6AFAMILY"/>
</dbReference>
<dbReference type="InterPro" id="IPR034136">
    <property type="entry name" value="TOPRIM_Topo6A/Spo11"/>
</dbReference>
<dbReference type="InterPro" id="IPR036078">
    <property type="entry name" value="Spo11/TopoVI_A_sf"/>
</dbReference>
<dbReference type="Proteomes" id="UP001295684">
    <property type="component" value="Unassembled WGS sequence"/>
</dbReference>
<dbReference type="AlphaFoldDB" id="A0AAD1UAS8"/>
<protein>
    <recommendedName>
        <fullName evidence="1">Topoisomerase 6 subunit A/Spo11 TOPRIM domain-containing protein</fullName>
    </recommendedName>
</protein>
<dbReference type="GO" id="GO:0003918">
    <property type="term" value="F:DNA topoisomerase type II (double strand cut, ATP-hydrolyzing) activity"/>
    <property type="evidence" value="ECO:0007669"/>
    <property type="project" value="InterPro"/>
</dbReference>
<proteinExistence type="predicted"/>